<evidence type="ECO:0000256" key="1">
    <source>
        <dbReference type="ARBA" id="ARBA00004477"/>
    </source>
</evidence>
<dbReference type="STRING" id="630390.A0A180G3C4"/>
<keyword evidence="10" id="KW-0961">Cell wall biogenesis/degradation</keyword>
<evidence type="ECO:0000256" key="7">
    <source>
        <dbReference type="ARBA" id="ARBA00022927"/>
    </source>
</evidence>
<keyword evidence="6" id="KW-0256">Endoplasmic reticulum</keyword>
<comment type="subcellular location">
    <subcellularLocation>
        <location evidence="1">Endoplasmic reticulum membrane</location>
        <topology evidence="1">Multi-pass membrane protein</topology>
    </subcellularLocation>
</comment>
<evidence type="ECO:0000313" key="12">
    <source>
        <dbReference type="EMBL" id="OAV87195.1"/>
    </source>
</evidence>
<evidence type="ECO:0000256" key="6">
    <source>
        <dbReference type="ARBA" id="ARBA00022824"/>
    </source>
</evidence>
<organism evidence="12">
    <name type="scientific">Puccinia triticina (isolate 1-1 / race 1 (BBBD))</name>
    <name type="common">Brown leaf rust fungus</name>
    <dbReference type="NCBI Taxonomy" id="630390"/>
    <lineage>
        <taxon>Eukaryota</taxon>
        <taxon>Fungi</taxon>
        <taxon>Dikarya</taxon>
        <taxon>Basidiomycota</taxon>
        <taxon>Pucciniomycotina</taxon>
        <taxon>Pucciniomycetes</taxon>
        <taxon>Pucciniales</taxon>
        <taxon>Pucciniaceae</taxon>
        <taxon>Puccinia</taxon>
    </lineage>
</organism>
<gene>
    <name evidence="12" type="ORF">PTTG_29529</name>
</gene>
<dbReference type="EMBL" id="ADAS02000537">
    <property type="protein sequence ID" value="OAV87195.1"/>
    <property type="molecule type" value="Genomic_DNA"/>
</dbReference>
<dbReference type="Proteomes" id="UP000005240">
    <property type="component" value="Unassembled WGS sequence"/>
</dbReference>
<sequence>MLLATSWCLPVNSFVGFQFAKDCTPLSLWLLQGSCLAVFSLTFFVVIATFNSLASFLPSQPTMLWIIMYIFNGACVAIYVILQLLLVVRTLNDRWPIGNILFSLGVEGCANSKPGVPGESRGGVREQ</sequence>
<comment type="similarity">
    <text evidence="2">Belongs to the CHS7 family.</text>
</comment>
<keyword evidence="9 11" id="KW-0472">Membrane</keyword>
<evidence type="ECO:0000256" key="3">
    <source>
        <dbReference type="ARBA" id="ARBA00018354"/>
    </source>
</evidence>
<evidence type="ECO:0000313" key="14">
    <source>
        <dbReference type="Proteomes" id="UP000005240"/>
    </source>
</evidence>
<dbReference type="AlphaFoldDB" id="A0A180G3C4"/>
<proteinExistence type="inferred from homology"/>
<keyword evidence="5 11" id="KW-0812">Transmembrane</keyword>
<dbReference type="GO" id="GO:0071555">
    <property type="term" value="P:cell wall organization"/>
    <property type="evidence" value="ECO:0007669"/>
    <property type="project" value="UniProtKB-KW"/>
</dbReference>
<evidence type="ECO:0000256" key="10">
    <source>
        <dbReference type="ARBA" id="ARBA00023316"/>
    </source>
</evidence>
<dbReference type="PANTHER" id="PTHR35329:SF2">
    <property type="entry name" value="CHITIN SYNTHASE EXPORT CHAPERONE"/>
    <property type="match status" value="1"/>
</dbReference>
<accession>A0A180G3C4</accession>
<keyword evidence="7" id="KW-0653">Protein transport</keyword>
<dbReference type="GO" id="GO:0051082">
    <property type="term" value="F:unfolded protein binding"/>
    <property type="evidence" value="ECO:0007669"/>
    <property type="project" value="TreeGrafter"/>
</dbReference>
<dbReference type="GO" id="GO:0006457">
    <property type="term" value="P:protein folding"/>
    <property type="evidence" value="ECO:0007669"/>
    <property type="project" value="TreeGrafter"/>
</dbReference>
<evidence type="ECO:0000313" key="13">
    <source>
        <dbReference type="EnsemblFungi" id="PTTG_29529-t43_1-p1"/>
    </source>
</evidence>
<evidence type="ECO:0000256" key="11">
    <source>
        <dbReference type="SAM" id="Phobius"/>
    </source>
</evidence>
<dbReference type="EnsemblFungi" id="PTTG_29529-t43_1">
    <property type="protein sequence ID" value="PTTG_29529-t43_1-p1"/>
    <property type="gene ID" value="PTTG_29529"/>
</dbReference>
<reference evidence="13 14" key="3">
    <citation type="journal article" date="2017" name="G3 (Bethesda)">
        <title>Comparative analysis highlights variable genome content of wheat rusts and divergence of the mating loci.</title>
        <authorList>
            <person name="Cuomo C.A."/>
            <person name="Bakkeren G."/>
            <person name="Khalil H.B."/>
            <person name="Panwar V."/>
            <person name="Joly D."/>
            <person name="Linning R."/>
            <person name="Sakthikumar S."/>
            <person name="Song X."/>
            <person name="Adiconis X."/>
            <person name="Fan L."/>
            <person name="Goldberg J.M."/>
            <person name="Levin J.Z."/>
            <person name="Young S."/>
            <person name="Zeng Q."/>
            <person name="Anikster Y."/>
            <person name="Bruce M."/>
            <person name="Wang M."/>
            <person name="Yin C."/>
            <person name="McCallum B."/>
            <person name="Szabo L.J."/>
            <person name="Hulbert S."/>
            <person name="Chen X."/>
            <person name="Fellers J.P."/>
        </authorList>
    </citation>
    <scope>NUCLEOTIDE SEQUENCE</scope>
    <source>
        <strain evidence="13">isolate 1-1 / race 1 (BBBD)</strain>
        <strain evidence="14">Isolate 1-1 / race 1 (BBBD)</strain>
    </source>
</reference>
<evidence type="ECO:0000256" key="2">
    <source>
        <dbReference type="ARBA" id="ARBA00009274"/>
    </source>
</evidence>
<protein>
    <recommendedName>
        <fullName evidence="3">Chitin synthase export chaperone</fullName>
    </recommendedName>
</protein>
<dbReference type="InterPro" id="IPR022057">
    <property type="entry name" value="Chs7"/>
</dbReference>
<reference evidence="13" key="4">
    <citation type="submission" date="2025-05" db="UniProtKB">
        <authorList>
            <consortium name="EnsemblFungi"/>
        </authorList>
    </citation>
    <scope>IDENTIFICATION</scope>
    <source>
        <strain evidence="13">isolate 1-1 / race 1 (BBBD)</strain>
    </source>
</reference>
<name>A0A180G3C4_PUCT1</name>
<dbReference type="PANTHER" id="PTHR35329">
    <property type="entry name" value="CHITIN SYNTHASE EXPORT CHAPERONE"/>
    <property type="match status" value="1"/>
</dbReference>
<evidence type="ECO:0000256" key="5">
    <source>
        <dbReference type="ARBA" id="ARBA00022692"/>
    </source>
</evidence>
<reference evidence="12" key="1">
    <citation type="submission" date="2009-11" db="EMBL/GenBank/DDBJ databases">
        <authorList>
            <consortium name="The Broad Institute Genome Sequencing Platform"/>
            <person name="Ward D."/>
            <person name="Feldgarden M."/>
            <person name="Earl A."/>
            <person name="Young S.K."/>
            <person name="Zeng Q."/>
            <person name="Koehrsen M."/>
            <person name="Alvarado L."/>
            <person name="Berlin A."/>
            <person name="Bochicchio J."/>
            <person name="Borenstein D."/>
            <person name="Chapman S.B."/>
            <person name="Chen Z."/>
            <person name="Engels R."/>
            <person name="Freedman E."/>
            <person name="Gellesch M."/>
            <person name="Goldberg J."/>
            <person name="Griggs A."/>
            <person name="Gujja S."/>
            <person name="Heilman E."/>
            <person name="Heiman D."/>
            <person name="Hepburn T."/>
            <person name="Howarth C."/>
            <person name="Jen D."/>
            <person name="Larson L."/>
            <person name="Lewis B."/>
            <person name="Mehta T."/>
            <person name="Park D."/>
            <person name="Pearson M."/>
            <person name="Roberts A."/>
            <person name="Saif S."/>
            <person name="Shea T."/>
            <person name="Shenoy N."/>
            <person name="Sisk P."/>
            <person name="Stolte C."/>
            <person name="Sykes S."/>
            <person name="Thomson T."/>
            <person name="Walk T."/>
            <person name="White J."/>
            <person name="Yandava C."/>
            <person name="Izard J."/>
            <person name="Baranova O.V."/>
            <person name="Blanton J.M."/>
            <person name="Tanner A.C."/>
            <person name="Dewhirst F.E."/>
            <person name="Haas B."/>
            <person name="Nusbaum C."/>
            <person name="Birren B."/>
        </authorList>
    </citation>
    <scope>NUCLEOTIDE SEQUENCE [LARGE SCALE GENOMIC DNA]</scope>
    <source>
        <strain evidence="12">1-1 BBBD Race 1</strain>
    </source>
</reference>
<reference evidence="12" key="2">
    <citation type="submission" date="2016-05" db="EMBL/GenBank/DDBJ databases">
        <title>Comparative analysis highlights variable genome content of wheat rusts and divergence of the mating loci.</title>
        <authorList>
            <person name="Cuomo C.A."/>
            <person name="Bakkeren G."/>
            <person name="Szabo L."/>
            <person name="Khalil H."/>
            <person name="Joly D."/>
            <person name="Goldberg J."/>
            <person name="Young S."/>
            <person name="Zeng Q."/>
            <person name="Fellers J."/>
        </authorList>
    </citation>
    <scope>NUCLEOTIDE SEQUENCE [LARGE SCALE GENOMIC DNA]</scope>
    <source>
        <strain evidence="12">1-1 BBBD Race 1</strain>
    </source>
</reference>
<dbReference type="Pfam" id="PF12271">
    <property type="entry name" value="Chs7"/>
    <property type="match status" value="1"/>
</dbReference>
<evidence type="ECO:0000256" key="4">
    <source>
        <dbReference type="ARBA" id="ARBA00022448"/>
    </source>
</evidence>
<keyword evidence="4" id="KW-0813">Transport</keyword>
<evidence type="ECO:0000256" key="8">
    <source>
        <dbReference type="ARBA" id="ARBA00022989"/>
    </source>
</evidence>
<keyword evidence="14" id="KW-1185">Reference proteome</keyword>
<evidence type="ECO:0000256" key="9">
    <source>
        <dbReference type="ARBA" id="ARBA00023136"/>
    </source>
</evidence>
<dbReference type="OrthoDB" id="2189463at2759"/>
<keyword evidence="8 11" id="KW-1133">Transmembrane helix</keyword>
<dbReference type="GO" id="GO:0005789">
    <property type="term" value="C:endoplasmic reticulum membrane"/>
    <property type="evidence" value="ECO:0007669"/>
    <property type="project" value="UniProtKB-SubCell"/>
</dbReference>
<dbReference type="VEuPathDB" id="FungiDB:PTTG_29529"/>
<dbReference type="GO" id="GO:0015031">
    <property type="term" value="P:protein transport"/>
    <property type="evidence" value="ECO:0007669"/>
    <property type="project" value="UniProtKB-KW"/>
</dbReference>
<feature type="transmembrane region" description="Helical" evidence="11">
    <location>
        <begin position="62"/>
        <end position="86"/>
    </location>
</feature>
<feature type="transmembrane region" description="Helical" evidence="11">
    <location>
        <begin position="29"/>
        <end position="50"/>
    </location>
</feature>